<evidence type="ECO:0000313" key="11">
    <source>
        <dbReference type="EMBL" id="EEC43565.1"/>
    </source>
</evidence>
<dbReference type="PROSITE" id="PS50920">
    <property type="entry name" value="SOLCAR"/>
    <property type="match status" value="3"/>
</dbReference>
<dbReference type="eggNOG" id="KOG0760">
    <property type="taxonomic scope" value="Eukaryota"/>
</dbReference>
<evidence type="ECO:0008006" key="13">
    <source>
        <dbReference type="Google" id="ProtNLM"/>
    </source>
</evidence>
<evidence type="ECO:0000256" key="6">
    <source>
        <dbReference type="ARBA" id="ARBA00022989"/>
    </source>
</evidence>
<dbReference type="AlphaFoldDB" id="B7GCL5"/>
<gene>
    <name evidence="11" type="ORF">PHATRDRAFT_4342</name>
</gene>
<evidence type="ECO:0000256" key="8">
    <source>
        <dbReference type="ARBA" id="ARBA00023136"/>
    </source>
</evidence>
<dbReference type="InterPro" id="IPR018108">
    <property type="entry name" value="MCP_transmembrane"/>
</dbReference>
<evidence type="ECO:0000313" key="12">
    <source>
        <dbReference type="Proteomes" id="UP000000759"/>
    </source>
</evidence>
<keyword evidence="12" id="KW-1185">Reference proteome</keyword>
<organism evidence="11 12">
    <name type="scientific">Phaeodactylum tricornutum (strain CCAP 1055/1)</name>
    <dbReference type="NCBI Taxonomy" id="556484"/>
    <lineage>
        <taxon>Eukaryota</taxon>
        <taxon>Sar</taxon>
        <taxon>Stramenopiles</taxon>
        <taxon>Ochrophyta</taxon>
        <taxon>Bacillariophyta</taxon>
        <taxon>Bacillariophyceae</taxon>
        <taxon>Bacillariophycidae</taxon>
        <taxon>Naviculales</taxon>
        <taxon>Phaeodactylaceae</taxon>
        <taxon>Phaeodactylum</taxon>
    </lineage>
</organism>
<dbReference type="RefSeq" id="XP_002184829.1">
    <property type="nucleotide sequence ID" value="XM_002184793.1"/>
</dbReference>
<evidence type="ECO:0000256" key="10">
    <source>
        <dbReference type="RuleBase" id="RU000488"/>
    </source>
</evidence>
<dbReference type="Pfam" id="PF00153">
    <property type="entry name" value="Mito_carr"/>
    <property type="match status" value="3"/>
</dbReference>
<dbReference type="EMBL" id="CM000628">
    <property type="protein sequence ID" value="EEC43565.1"/>
    <property type="molecule type" value="Genomic_DNA"/>
</dbReference>
<evidence type="ECO:0000256" key="4">
    <source>
        <dbReference type="ARBA" id="ARBA00022692"/>
    </source>
</evidence>
<dbReference type="SUPFAM" id="SSF103506">
    <property type="entry name" value="Mitochondrial carrier"/>
    <property type="match status" value="1"/>
</dbReference>
<dbReference type="GeneID" id="7198709"/>
<accession>B7GCL5</accession>
<proteinExistence type="inferred from homology"/>
<sequence>EDWEEWDGRHPFWIHCLAGSVAGVVEHTAVYPLDTVRTHIQVTTTTAATTTATASSTEFANTNAPLALFRLWRGVQTILVGCVPAHALYFSSYEFVKAATRDADGQVTTWGSSLAGAAATTSHDLIMTPLDTLKQRLQLGHYERGMMQGLTHILATEGPAALVRSFPITLATNIPYGMVMVGTHEYAKEHLFAELPSSWQTILASSSIAGFAAAAITTPLDRIKTALQTQTLAPACLYLQQPPPAGSTPGPTTCPAAVRPVYTTWRDAAGYILRHEGPAGFFRGVAPRILSHVPAVAISWTTYETAKAYL</sequence>
<comment type="subcellular location">
    <subcellularLocation>
        <location evidence="1">Mitochondrion membrane</location>
        <topology evidence="1">Multi-pass membrane protein</topology>
    </subcellularLocation>
</comment>
<feature type="non-terminal residue" evidence="11">
    <location>
        <position position="310"/>
    </location>
</feature>
<evidence type="ECO:0000256" key="2">
    <source>
        <dbReference type="ARBA" id="ARBA00006375"/>
    </source>
</evidence>
<dbReference type="Gene3D" id="1.50.40.10">
    <property type="entry name" value="Mitochondrial carrier domain"/>
    <property type="match status" value="2"/>
</dbReference>
<keyword evidence="7" id="KW-0496">Mitochondrion</keyword>
<evidence type="ECO:0000256" key="1">
    <source>
        <dbReference type="ARBA" id="ARBA00004225"/>
    </source>
</evidence>
<dbReference type="OrthoDB" id="43906at2759"/>
<dbReference type="PaxDb" id="2850-Phatr4342"/>
<dbReference type="GO" id="GO:0015093">
    <property type="term" value="F:ferrous iron transmembrane transporter activity"/>
    <property type="evidence" value="ECO:0007669"/>
    <property type="project" value="TreeGrafter"/>
</dbReference>
<reference evidence="12" key="2">
    <citation type="submission" date="2008-08" db="EMBL/GenBank/DDBJ databases">
        <authorList>
            <consortium name="Diatom Consortium"/>
            <person name="Grigoriev I."/>
            <person name="Grimwood J."/>
            <person name="Kuo A."/>
            <person name="Otillar R.P."/>
            <person name="Salamov A."/>
            <person name="Detter J.C."/>
            <person name="Lindquist E."/>
            <person name="Shapiro H."/>
            <person name="Lucas S."/>
            <person name="Glavina del Rio T."/>
            <person name="Pitluck S."/>
            <person name="Rokhsar D."/>
            <person name="Bowler C."/>
        </authorList>
    </citation>
    <scope>GENOME REANNOTATION</scope>
    <source>
        <strain evidence="12">CCAP 1055/1</strain>
    </source>
</reference>
<dbReference type="GO" id="GO:0048250">
    <property type="term" value="P:iron import into the mitochondrion"/>
    <property type="evidence" value="ECO:0007669"/>
    <property type="project" value="TreeGrafter"/>
</dbReference>
<keyword evidence="6" id="KW-1133">Transmembrane helix</keyword>
<dbReference type="InterPro" id="IPR023395">
    <property type="entry name" value="MCP_dom_sf"/>
</dbReference>
<dbReference type="Proteomes" id="UP000000759">
    <property type="component" value="Chromosome 26"/>
</dbReference>
<feature type="non-terminal residue" evidence="11">
    <location>
        <position position="1"/>
    </location>
</feature>
<dbReference type="InParanoid" id="B7GCL5"/>
<dbReference type="PANTHER" id="PTHR45758">
    <property type="entry name" value="MITOFERRIN-1-RELATED"/>
    <property type="match status" value="1"/>
</dbReference>
<reference evidence="11 12" key="1">
    <citation type="journal article" date="2008" name="Nature">
        <title>The Phaeodactylum genome reveals the evolutionary history of diatom genomes.</title>
        <authorList>
            <person name="Bowler C."/>
            <person name="Allen A.E."/>
            <person name="Badger J.H."/>
            <person name="Grimwood J."/>
            <person name="Jabbari K."/>
            <person name="Kuo A."/>
            <person name="Maheswari U."/>
            <person name="Martens C."/>
            <person name="Maumus F."/>
            <person name="Otillar R.P."/>
            <person name="Rayko E."/>
            <person name="Salamov A."/>
            <person name="Vandepoele K."/>
            <person name="Beszteri B."/>
            <person name="Gruber A."/>
            <person name="Heijde M."/>
            <person name="Katinka M."/>
            <person name="Mock T."/>
            <person name="Valentin K."/>
            <person name="Verret F."/>
            <person name="Berges J.A."/>
            <person name="Brownlee C."/>
            <person name="Cadoret J.P."/>
            <person name="Chiovitti A."/>
            <person name="Choi C.J."/>
            <person name="Coesel S."/>
            <person name="De Martino A."/>
            <person name="Detter J.C."/>
            <person name="Durkin C."/>
            <person name="Falciatore A."/>
            <person name="Fournet J."/>
            <person name="Haruta M."/>
            <person name="Huysman M.J."/>
            <person name="Jenkins B.D."/>
            <person name="Jiroutova K."/>
            <person name="Jorgensen R.E."/>
            <person name="Joubert Y."/>
            <person name="Kaplan A."/>
            <person name="Kroger N."/>
            <person name="Kroth P.G."/>
            <person name="La Roche J."/>
            <person name="Lindquist E."/>
            <person name="Lommer M."/>
            <person name="Martin-Jezequel V."/>
            <person name="Lopez P.J."/>
            <person name="Lucas S."/>
            <person name="Mangogna M."/>
            <person name="McGinnis K."/>
            <person name="Medlin L.K."/>
            <person name="Montsant A."/>
            <person name="Oudot-Le Secq M.P."/>
            <person name="Napoli C."/>
            <person name="Obornik M."/>
            <person name="Parker M.S."/>
            <person name="Petit J.L."/>
            <person name="Porcel B.M."/>
            <person name="Poulsen N."/>
            <person name="Robison M."/>
            <person name="Rychlewski L."/>
            <person name="Rynearson T.A."/>
            <person name="Schmutz J."/>
            <person name="Shapiro H."/>
            <person name="Siaut M."/>
            <person name="Stanley M."/>
            <person name="Sussman M.R."/>
            <person name="Taylor A.R."/>
            <person name="Vardi A."/>
            <person name="von Dassow P."/>
            <person name="Vyverman W."/>
            <person name="Willis A."/>
            <person name="Wyrwicz L.S."/>
            <person name="Rokhsar D.S."/>
            <person name="Weissenbach J."/>
            <person name="Armbrust E.V."/>
            <person name="Green B.R."/>
            <person name="Van de Peer Y."/>
            <person name="Grigoriev I.V."/>
        </authorList>
    </citation>
    <scope>NUCLEOTIDE SEQUENCE [LARGE SCALE GENOMIC DNA]</scope>
    <source>
        <strain evidence="11 12">CCAP 1055/1</strain>
    </source>
</reference>
<keyword evidence="4 9" id="KW-0812">Transmembrane</keyword>
<keyword evidence="3 10" id="KW-0813">Transport</keyword>
<feature type="repeat" description="Solcar" evidence="9">
    <location>
        <begin position="10"/>
        <end position="99"/>
    </location>
</feature>
<evidence type="ECO:0000256" key="7">
    <source>
        <dbReference type="ARBA" id="ARBA00023128"/>
    </source>
</evidence>
<dbReference type="PANTHER" id="PTHR45758:SF4">
    <property type="entry name" value="MITOFERRIN-1"/>
    <property type="match status" value="1"/>
</dbReference>
<dbReference type="InterPro" id="IPR002067">
    <property type="entry name" value="MCP"/>
</dbReference>
<dbReference type="KEGG" id="pti:PHATRDRAFT_4342"/>
<evidence type="ECO:0000256" key="3">
    <source>
        <dbReference type="ARBA" id="ARBA00022448"/>
    </source>
</evidence>
<dbReference type="STRING" id="556484.B7GCL5"/>
<comment type="similarity">
    <text evidence="2 10">Belongs to the mitochondrial carrier (TC 2.A.29) family.</text>
</comment>
<keyword evidence="8 9" id="KW-0472">Membrane</keyword>
<name>B7GCL5_PHATC</name>
<feature type="repeat" description="Solcar" evidence="9">
    <location>
        <begin position="197"/>
        <end position="309"/>
    </location>
</feature>
<dbReference type="PRINTS" id="PR00926">
    <property type="entry name" value="MITOCARRIER"/>
</dbReference>
<feature type="repeat" description="Solcar" evidence="9">
    <location>
        <begin position="107"/>
        <end position="190"/>
    </location>
</feature>
<evidence type="ECO:0000256" key="9">
    <source>
        <dbReference type="PROSITE-ProRule" id="PRU00282"/>
    </source>
</evidence>
<evidence type="ECO:0000256" key="5">
    <source>
        <dbReference type="ARBA" id="ARBA00022737"/>
    </source>
</evidence>
<keyword evidence="5" id="KW-0677">Repeat</keyword>
<protein>
    <recommendedName>
        <fullName evidence="13">Mitochondrial carrier protein</fullName>
    </recommendedName>
</protein>
<dbReference type="GO" id="GO:0031966">
    <property type="term" value="C:mitochondrial membrane"/>
    <property type="evidence" value="ECO:0007669"/>
    <property type="project" value="UniProtKB-SubCell"/>
</dbReference>